<keyword evidence="1" id="KW-0472">Membrane</keyword>
<dbReference type="Proteomes" id="UP000198615">
    <property type="component" value="Unassembled WGS sequence"/>
</dbReference>
<keyword evidence="1" id="KW-0812">Transmembrane</keyword>
<sequence length="298" mass="30920">MAETLRAAEPAGVVHSDTGAAASHIDWAAIFVGALLATAVSFVLNGFGAAIGLSVVSPFGADGIGGTAMLIAVALWMIWVLVSSYMAGAYVTGRMRRRAFDATEHESDVRDGVHGLAVWALGVLFSAFLLAATVDTAARTGAQLATAAGGAVAEMAGSGYEYELNQLLRPAEPGRFSSQPESRAAIVDELLPIVERSVERGEISQPDRAYLAGVVAARTSLSEQEAILRVNQMAATVQASVEEAKDAVETARVASVLSAFVLAAALLISGAGAWWAAAVGGTHRDDQTVIKWLSGPRR</sequence>
<gene>
    <name evidence="2" type="ORF">SAMN05660686_01057</name>
</gene>
<dbReference type="OrthoDB" id="7032238at2"/>
<evidence type="ECO:0000313" key="2">
    <source>
        <dbReference type="EMBL" id="SDF37415.1"/>
    </source>
</evidence>
<feature type="transmembrane region" description="Helical" evidence="1">
    <location>
        <begin position="27"/>
        <end position="56"/>
    </location>
</feature>
<keyword evidence="1" id="KW-1133">Transmembrane helix</keyword>
<comment type="caution">
    <text evidence="2">The sequence shown here is derived from an EMBL/GenBank/DDBJ whole genome shotgun (WGS) entry which is preliminary data.</text>
</comment>
<proteinExistence type="predicted"/>
<evidence type="ECO:0008006" key="4">
    <source>
        <dbReference type="Google" id="ProtNLM"/>
    </source>
</evidence>
<keyword evidence="3" id="KW-1185">Reference proteome</keyword>
<reference evidence="2 3" key="1">
    <citation type="submission" date="2016-10" db="EMBL/GenBank/DDBJ databases">
        <authorList>
            <person name="Varghese N."/>
            <person name="Submissions S."/>
        </authorList>
    </citation>
    <scope>NUCLEOTIDE SEQUENCE [LARGE SCALE GENOMIC DNA]</scope>
    <source>
        <strain evidence="2 3">DSM 18839</strain>
    </source>
</reference>
<feature type="transmembrane region" description="Helical" evidence="1">
    <location>
        <begin position="253"/>
        <end position="277"/>
    </location>
</feature>
<organism evidence="2 3">
    <name type="scientific">Thalassobaculum litoreum DSM 18839</name>
    <dbReference type="NCBI Taxonomy" id="1123362"/>
    <lineage>
        <taxon>Bacteria</taxon>
        <taxon>Pseudomonadati</taxon>
        <taxon>Pseudomonadota</taxon>
        <taxon>Alphaproteobacteria</taxon>
        <taxon>Rhodospirillales</taxon>
        <taxon>Thalassobaculaceae</taxon>
        <taxon>Thalassobaculum</taxon>
    </lineage>
</organism>
<evidence type="ECO:0000256" key="1">
    <source>
        <dbReference type="SAM" id="Phobius"/>
    </source>
</evidence>
<feature type="transmembrane region" description="Helical" evidence="1">
    <location>
        <begin position="112"/>
        <end position="134"/>
    </location>
</feature>
<dbReference type="RefSeq" id="WP_093148706.1">
    <property type="nucleotide sequence ID" value="NZ_FNBW01000003.1"/>
</dbReference>
<dbReference type="AlphaFoldDB" id="A0A8G2BFB9"/>
<dbReference type="EMBL" id="FNBW01000003">
    <property type="protein sequence ID" value="SDF37415.1"/>
    <property type="molecule type" value="Genomic_DNA"/>
</dbReference>
<accession>A0A8G2BFB9</accession>
<evidence type="ECO:0000313" key="3">
    <source>
        <dbReference type="Proteomes" id="UP000198615"/>
    </source>
</evidence>
<feature type="transmembrane region" description="Helical" evidence="1">
    <location>
        <begin position="68"/>
        <end position="92"/>
    </location>
</feature>
<name>A0A8G2BFB9_9PROT</name>
<protein>
    <recommendedName>
        <fullName evidence="4">Mll5186 protein</fullName>
    </recommendedName>
</protein>